<dbReference type="AlphaFoldDB" id="A0A401ULQ4"/>
<evidence type="ECO:0000313" key="1">
    <source>
        <dbReference type="EMBL" id="GCD10460.1"/>
    </source>
</evidence>
<comment type="caution">
    <text evidence="1">The sequence shown here is derived from an EMBL/GenBank/DDBJ whole genome shotgun (WGS) entry which is preliminary data.</text>
</comment>
<dbReference type="Pfam" id="PF14265">
    <property type="entry name" value="DUF4355"/>
    <property type="match status" value="1"/>
</dbReference>
<dbReference type="RefSeq" id="WP_125001134.1">
    <property type="nucleotide sequence ID" value="NZ_BHYK01000010.1"/>
</dbReference>
<dbReference type="InterPro" id="IPR025580">
    <property type="entry name" value="Gp46"/>
</dbReference>
<proteinExistence type="predicted"/>
<protein>
    <recommendedName>
        <fullName evidence="3">DUF4355 domain-containing protein</fullName>
    </recommendedName>
</protein>
<dbReference type="EMBL" id="BHYK01000010">
    <property type="protein sequence ID" value="GCD10460.1"/>
    <property type="molecule type" value="Genomic_DNA"/>
</dbReference>
<keyword evidence="2" id="KW-1185">Reference proteome</keyword>
<reference evidence="1 2" key="1">
    <citation type="submission" date="2018-11" db="EMBL/GenBank/DDBJ databases">
        <title>Genome sequencing and assembly of Clostridium tagluense strain A121.</title>
        <authorList>
            <person name="Murakami T."/>
            <person name="Segawa T."/>
            <person name="Shcherbakova V.A."/>
            <person name="Mori H."/>
            <person name="Yoshimura Y."/>
        </authorList>
    </citation>
    <scope>NUCLEOTIDE SEQUENCE [LARGE SCALE GENOMIC DNA]</scope>
    <source>
        <strain evidence="1 2">A121</strain>
    </source>
</reference>
<gene>
    <name evidence="1" type="ORF">Ctaglu_20830</name>
</gene>
<organism evidence="1 2">
    <name type="scientific">Clostridium tagluense</name>
    <dbReference type="NCBI Taxonomy" id="360422"/>
    <lineage>
        <taxon>Bacteria</taxon>
        <taxon>Bacillati</taxon>
        <taxon>Bacillota</taxon>
        <taxon>Clostridia</taxon>
        <taxon>Eubacteriales</taxon>
        <taxon>Clostridiaceae</taxon>
        <taxon>Clostridium</taxon>
    </lineage>
</organism>
<evidence type="ECO:0000313" key="2">
    <source>
        <dbReference type="Proteomes" id="UP000287872"/>
    </source>
</evidence>
<dbReference type="Proteomes" id="UP000287872">
    <property type="component" value="Unassembled WGS sequence"/>
</dbReference>
<evidence type="ECO:0008006" key="3">
    <source>
        <dbReference type="Google" id="ProtNLM"/>
    </source>
</evidence>
<sequence>MVINMSIENLQEIQEYFTTNGENEEVKNYIGGFNKIDMNGVKSFLETNEEGKGYLNSYSDSKVTKGIETFKTNNLQKLIEAEMLKKNPSLTPQELKIQELEKKFTDMEKSKTKTEQMSKYKDVLQQKKIPSNMVDFLIDDDETVTEANITLFEDSMKSYIEEAIKTKFGSNVHIPSDATATTTSTISQEEWNAKKNDLDWYAKNKKQIYESMKQGLIKNK</sequence>
<name>A0A401ULQ4_9CLOT</name>
<dbReference type="OrthoDB" id="1901795at2"/>
<accession>A0A401ULQ4</accession>